<evidence type="ECO:0000256" key="2">
    <source>
        <dbReference type="ARBA" id="ARBA00022617"/>
    </source>
</evidence>
<evidence type="ECO:0000313" key="10">
    <source>
        <dbReference type="EMBL" id="SJZ80334.1"/>
    </source>
</evidence>
<evidence type="ECO:0000256" key="3">
    <source>
        <dbReference type="ARBA" id="ARBA00022723"/>
    </source>
</evidence>
<evidence type="ECO:0000256" key="6">
    <source>
        <dbReference type="ARBA" id="ARBA00023004"/>
    </source>
</evidence>
<dbReference type="PROSITE" id="PS51257">
    <property type="entry name" value="PROKAR_LIPOPROTEIN"/>
    <property type="match status" value="1"/>
</dbReference>
<feature type="domain" description="Cytochrome c" evidence="9">
    <location>
        <begin position="244"/>
        <end position="386"/>
    </location>
</feature>
<protein>
    <submittedName>
        <fullName evidence="10">Cytochrome c peroxidase</fullName>
    </submittedName>
</protein>
<reference evidence="11" key="1">
    <citation type="submission" date="2017-02" db="EMBL/GenBank/DDBJ databases">
        <authorList>
            <person name="Varghese N."/>
            <person name="Submissions S."/>
        </authorList>
    </citation>
    <scope>NUCLEOTIDE SEQUENCE [LARGE SCALE GENOMIC DNA]</scope>
    <source>
        <strain evidence="11">DSM 22224</strain>
    </source>
</reference>
<name>A0A1T4NM98_9BACT</name>
<sequence>MRYLSLSSLILLFLLFSCKKDDHPRQGPDHEGNGQGQEPPVNTPGAPNLPATLYDYVNTVNNMPPYMKAFLAGRTDLDNTPTGNPITNAGATLGRVLFYDKNMSVNNTRSCGSCHHQDKAFTDGLAHSPGFDNQLTRRNAMMVVNQRFFGAKTMFWDMRAANLETQTTMPILDHIEMGMPSLAALETKLSGIAYYKPLFKAAFGDEIVTAPRISLALSQFIRSIVSFQSKYDQGLASNLGNLSADEKNGLRLLQVNFCTECHSDLATSQYGQLPSFLIADNTGLNTGIGSNNGLEADYTDKGIGEITHKPADQGTFKIPSLRNVALTAPYMHDGRFATLEAVMEHYNHGIKGNPNLGIQLGAVAGSGVPLTTKDKSDIIAFLKTLTDEQLISDPKYADPFK</sequence>
<keyword evidence="2 7" id="KW-0349">Heme</keyword>
<organism evidence="10 11">
    <name type="scientific">Chitinophaga eiseniae</name>
    <dbReference type="NCBI Taxonomy" id="634771"/>
    <lineage>
        <taxon>Bacteria</taxon>
        <taxon>Pseudomonadati</taxon>
        <taxon>Bacteroidota</taxon>
        <taxon>Chitinophagia</taxon>
        <taxon>Chitinophagales</taxon>
        <taxon>Chitinophagaceae</taxon>
        <taxon>Chitinophaga</taxon>
    </lineage>
</organism>
<dbReference type="GO" id="GO:0009055">
    <property type="term" value="F:electron transfer activity"/>
    <property type="evidence" value="ECO:0007669"/>
    <property type="project" value="InterPro"/>
</dbReference>
<evidence type="ECO:0000259" key="9">
    <source>
        <dbReference type="PROSITE" id="PS51007"/>
    </source>
</evidence>
<dbReference type="Gene3D" id="1.10.760.10">
    <property type="entry name" value="Cytochrome c-like domain"/>
    <property type="match status" value="2"/>
</dbReference>
<evidence type="ECO:0000256" key="7">
    <source>
        <dbReference type="PROSITE-ProRule" id="PRU00433"/>
    </source>
</evidence>
<dbReference type="InterPro" id="IPR009056">
    <property type="entry name" value="Cyt_c-like_dom"/>
</dbReference>
<evidence type="ECO:0000256" key="1">
    <source>
        <dbReference type="ARBA" id="ARBA00004196"/>
    </source>
</evidence>
<dbReference type="RefSeq" id="WP_078668246.1">
    <property type="nucleotide sequence ID" value="NZ_FUWZ01000001.1"/>
</dbReference>
<dbReference type="SUPFAM" id="SSF46626">
    <property type="entry name" value="Cytochrome c"/>
    <property type="match status" value="2"/>
</dbReference>
<keyword evidence="4" id="KW-0732">Signal</keyword>
<dbReference type="PANTHER" id="PTHR30600">
    <property type="entry name" value="CYTOCHROME C PEROXIDASE-RELATED"/>
    <property type="match status" value="1"/>
</dbReference>
<dbReference type="PANTHER" id="PTHR30600:SF10">
    <property type="entry name" value="BLL6722 PROTEIN"/>
    <property type="match status" value="1"/>
</dbReference>
<evidence type="ECO:0000256" key="5">
    <source>
        <dbReference type="ARBA" id="ARBA00023002"/>
    </source>
</evidence>
<feature type="region of interest" description="Disordered" evidence="8">
    <location>
        <begin position="23"/>
        <end position="48"/>
    </location>
</feature>
<keyword evidence="6 7" id="KW-0408">Iron</keyword>
<comment type="subcellular location">
    <subcellularLocation>
        <location evidence="1">Cell envelope</location>
    </subcellularLocation>
</comment>
<dbReference type="GO" id="GO:0030313">
    <property type="term" value="C:cell envelope"/>
    <property type="evidence" value="ECO:0007669"/>
    <property type="project" value="UniProtKB-SubCell"/>
</dbReference>
<dbReference type="GO" id="GO:0004130">
    <property type="term" value="F:cytochrome-c peroxidase activity"/>
    <property type="evidence" value="ECO:0007669"/>
    <property type="project" value="TreeGrafter"/>
</dbReference>
<feature type="compositionally biased region" description="Basic and acidic residues" evidence="8">
    <location>
        <begin position="23"/>
        <end position="32"/>
    </location>
</feature>
<accession>A0A1T4NM98</accession>
<keyword evidence="5" id="KW-0560">Oxidoreductase</keyword>
<dbReference type="InterPro" id="IPR051395">
    <property type="entry name" value="Cytochrome_c_Peroxidase/MauG"/>
</dbReference>
<dbReference type="EMBL" id="FUWZ01000001">
    <property type="protein sequence ID" value="SJZ80334.1"/>
    <property type="molecule type" value="Genomic_DNA"/>
</dbReference>
<dbReference type="GO" id="GO:0020037">
    <property type="term" value="F:heme binding"/>
    <property type="evidence" value="ECO:0007669"/>
    <property type="project" value="InterPro"/>
</dbReference>
<keyword evidence="10" id="KW-0575">Peroxidase</keyword>
<dbReference type="AlphaFoldDB" id="A0A1T4NM98"/>
<keyword evidence="3 7" id="KW-0479">Metal-binding</keyword>
<dbReference type="GO" id="GO:0046872">
    <property type="term" value="F:metal ion binding"/>
    <property type="evidence" value="ECO:0007669"/>
    <property type="project" value="UniProtKB-KW"/>
</dbReference>
<evidence type="ECO:0000256" key="8">
    <source>
        <dbReference type="SAM" id="MobiDB-lite"/>
    </source>
</evidence>
<dbReference type="PROSITE" id="PS51007">
    <property type="entry name" value="CYTC"/>
    <property type="match status" value="1"/>
</dbReference>
<dbReference type="InterPro" id="IPR004852">
    <property type="entry name" value="Di-haem_cyt_c_peroxidsae"/>
</dbReference>
<dbReference type="STRING" id="634771.SAMN04488128_1011657"/>
<dbReference type="Pfam" id="PF03150">
    <property type="entry name" value="CCP_MauG"/>
    <property type="match status" value="1"/>
</dbReference>
<proteinExistence type="predicted"/>
<dbReference type="Proteomes" id="UP000190367">
    <property type="component" value="Unassembled WGS sequence"/>
</dbReference>
<dbReference type="InterPro" id="IPR036909">
    <property type="entry name" value="Cyt_c-like_dom_sf"/>
</dbReference>
<evidence type="ECO:0000256" key="4">
    <source>
        <dbReference type="ARBA" id="ARBA00022729"/>
    </source>
</evidence>
<evidence type="ECO:0000313" key="11">
    <source>
        <dbReference type="Proteomes" id="UP000190367"/>
    </source>
</evidence>
<keyword evidence="11" id="KW-1185">Reference proteome</keyword>
<dbReference type="OrthoDB" id="9805202at2"/>
<gene>
    <name evidence="10" type="ORF">SAMN04488128_1011657</name>
</gene>